<feature type="chain" id="PRO_5032690202" evidence="1">
    <location>
        <begin position="25"/>
        <end position="278"/>
    </location>
</feature>
<keyword evidence="1" id="KW-0732">Signal</keyword>
<keyword evidence="3" id="KW-1185">Reference proteome</keyword>
<evidence type="ECO:0000256" key="1">
    <source>
        <dbReference type="SAM" id="SignalP"/>
    </source>
</evidence>
<feature type="signal peptide" evidence="1">
    <location>
        <begin position="1"/>
        <end position="24"/>
    </location>
</feature>
<protein>
    <submittedName>
        <fullName evidence="2">Putative beta-1,4-xylosyltransferase IRX10L</fullName>
    </submittedName>
</protein>
<dbReference type="GO" id="GO:0016740">
    <property type="term" value="F:transferase activity"/>
    <property type="evidence" value="ECO:0007669"/>
    <property type="project" value="UniProtKB-KW"/>
</dbReference>
<name>A0A833QUJ3_9POAL</name>
<keyword evidence="2" id="KW-0808">Transferase</keyword>
<dbReference type="EMBL" id="SWLB01000009">
    <property type="protein sequence ID" value="KAF3334625.1"/>
    <property type="molecule type" value="Genomic_DNA"/>
</dbReference>
<evidence type="ECO:0000313" key="3">
    <source>
        <dbReference type="Proteomes" id="UP000623129"/>
    </source>
</evidence>
<accession>A0A833QUJ3</accession>
<dbReference type="AlphaFoldDB" id="A0A833QUJ3"/>
<dbReference type="OrthoDB" id="1924787at2759"/>
<organism evidence="2 3">
    <name type="scientific">Carex littledalei</name>
    <dbReference type="NCBI Taxonomy" id="544730"/>
    <lineage>
        <taxon>Eukaryota</taxon>
        <taxon>Viridiplantae</taxon>
        <taxon>Streptophyta</taxon>
        <taxon>Embryophyta</taxon>
        <taxon>Tracheophyta</taxon>
        <taxon>Spermatophyta</taxon>
        <taxon>Magnoliopsida</taxon>
        <taxon>Liliopsida</taxon>
        <taxon>Poales</taxon>
        <taxon>Cyperaceae</taxon>
        <taxon>Cyperoideae</taxon>
        <taxon>Cariceae</taxon>
        <taxon>Carex</taxon>
        <taxon>Carex subgen. Euthyceras</taxon>
    </lineage>
</organism>
<evidence type="ECO:0000313" key="2">
    <source>
        <dbReference type="EMBL" id="KAF3334625.1"/>
    </source>
</evidence>
<gene>
    <name evidence="2" type="ORF">FCM35_KLT21229</name>
</gene>
<dbReference type="Proteomes" id="UP000623129">
    <property type="component" value="Unassembled WGS sequence"/>
</dbReference>
<reference evidence="2" key="1">
    <citation type="submission" date="2020-01" db="EMBL/GenBank/DDBJ databases">
        <title>Genome sequence of Kobresia littledalei, the first chromosome-level genome in the family Cyperaceae.</title>
        <authorList>
            <person name="Qu G."/>
        </authorList>
    </citation>
    <scope>NUCLEOTIDE SEQUENCE</scope>
    <source>
        <strain evidence="2">C.B.Clarke</strain>
        <tissue evidence="2">Leaf</tissue>
    </source>
</reference>
<sequence length="278" mass="30844">MDNLFLIFVTLRLLLLSSTSLVLATSAYFTNSEHPVSCSSSVVSPFSSLSLSILSLSAITRREGRLTDAVTGDPDPVLKVVFGEEAELGCGAAEAFMVIGGLGHEFLRQSRHELIWKNLSARYSFHEDGLEEERAIERVILPLLQRATLVQTFGQRNNVCFKEGSITIPPFAPPQKIWAHIIPPDTPRSIIVYDVGNDLEEAIMHGICKFCLLKDLKAQLVFARKRKGLGFIYCPITKTKGRNLKAQSDYAGKRKGRSKVAQPFSFHDRKAQSDYGSV</sequence>
<comment type="caution">
    <text evidence="2">The sequence shown here is derived from an EMBL/GenBank/DDBJ whole genome shotgun (WGS) entry which is preliminary data.</text>
</comment>
<proteinExistence type="predicted"/>